<evidence type="ECO:0000256" key="5">
    <source>
        <dbReference type="ARBA" id="ARBA00022692"/>
    </source>
</evidence>
<keyword evidence="8" id="KW-0998">Cell outer membrane</keyword>
<reference evidence="10 11" key="1">
    <citation type="submission" date="2018-06" db="EMBL/GenBank/DDBJ databases">
        <authorList>
            <consortium name="Pathogen Informatics"/>
            <person name="Doyle S."/>
        </authorList>
    </citation>
    <scope>NUCLEOTIDE SEQUENCE [LARGE SCALE GENOMIC DNA]</scope>
    <source>
        <strain evidence="10 11">NCTC8622</strain>
    </source>
</reference>
<dbReference type="GO" id="GO:0009297">
    <property type="term" value="P:pilus assembly"/>
    <property type="evidence" value="ECO:0007669"/>
    <property type="project" value="InterPro"/>
</dbReference>
<dbReference type="GO" id="GO:0009279">
    <property type="term" value="C:cell outer membrane"/>
    <property type="evidence" value="ECO:0007669"/>
    <property type="project" value="UniProtKB-SubCell"/>
</dbReference>
<dbReference type="EMBL" id="UGCP01000002">
    <property type="protein sequence ID" value="STI81351.1"/>
    <property type="molecule type" value="Genomic_DNA"/>
</dbReference>
<dbReference type="GO" id="GO:0015473">
    <property type="term" value="F:fimbrial usher porin activity"/>
    <property type="evidence" value="ECO:0007669"/>
    <property type="project" value="InterPro"/>
</dbReference>
<dbReference type="FunFam" id="3.10.20.410:FF:000001">
    <property type="entry name" value="Fimbrial outer membrane usher protein"/>
    <property type="match status" value="1"/>
</dbReference>
<dbReference type="PANTHER" id="PTHR30451:SF21">
    <property type="entry name" value="FIMBRIAL USHER DOMAIN-CONTAINING PROTEIN YDET-RELATED"/>
    <property type="match status" value="1"/>
</dbReference>
<keyword evidence="5" id="KW-0812">Transmembrane</keyword>
<comment type="subcellular location">
    <subcellularLocation>
        <location evidence="1">Cell outer membrane</location>
        <topology evidence="1">Multi-pass membrane protein</topology>
    </subcellularLocation>
</comment>
<keyword evidence="4" id="KW-1029">Fimbrium biogenesis</keyword>
<keyword evidence="6" id="KW-0732">Signal</keyword>
<dbReference type="InterPro" id="IPR025885">
    <property type="entry name" value="PapC_N"/>
</dbReference>
<name>A0A376TXU6_ECOLX</name>
<proteinExistence type="inferred from homology"/>
<keyword evidence="3" id="KW-0813">Transport</keyword>
<comment type="similarity">
    <text evidence="2">Belongs to the fimbrial export usher family.</text>
</comment>
<evidence type="ECO:0000256" key="8">
    <source>
        <dbReference type="ARBA" id="ARBA00023237"/>
    </source>
</evidence>
<dbReference type="SUPFAM" id="SSF141729">
    <property type="entry name" value="FimD N-terminal domain-like"/>
    <property type="match status" value="1"/>
</dbReference>
<dbReference type="Pfam" id="PF13954">
    <property type="entry name" value="PapC_N"/>
    <property type="match status" value="1"/>
</dbReference>
<protein>
    <submittedName>
        <fullName evidence="10">Fimbrial usher family protein</fullName>
    </submittedName>
</protein>
<evidence type="ECO:0000256" key="4">
    <source>
        <dbReference type="ARBA" id="ARBA00022558"/>
    </source>
</evidence>
<dbReference type="Proteomes" id="UP000254079">
    <property type="component" value="Unassembled WGS sequence"/>
</dbReference>
<dbReference type="Gene3D" id="3.10.20.410">
    <property type="match status" value="1"/>
</dbReference>
<dbReference type="InterPro" id="IPR037224">
    <property type="entry name" value="PapC_N_sf"/>
</dbReference>
<evidence type="ECO:0000313" key="11">
    <source>
        <dbReference type="Proteomes" id="UP000254079"/>
    </source>
</evidence>
<dbReference type="InterPro" id="IPR000015">
    <property type="entry name" value="Fimb_usher"/>
</dbReference>
<evidence type="ECO:0000256" key="2">
    <source>
        <dbReference type="ARBA" id="ARBA00008064"/>
    </source>
</evidence>
<accession>A0A376TXU6</accession>
<sequence length="206" mass="23230">MPQRHHQGHKRTPKQLALIIKRCLPMVLTGSGMLCTTANAEEYYFDPIMLETTKSGMQTTDLSRFSKKYAQLPGTYQVDIWLNKKKVSQKKITFTANAEQLLQPQFTVEQLRELGIKVDEIPALAEKDDDSVINSLEQIIPGTAAEFDFNHQRLNLSIPKLHCTVMQEVTSPLLVGTMVYQRCLPTTRLQVLITVTARAIVANDST</sequence>
<evidence type="ECO:0000313" key="10">
    <source>
        <dbReference type="EMBL" id="STI81351.1"/>
    </source>
</evidence>
<dbReference type="PANTHER" id="PTHR30451">
    <property type="entry name" value="OUTER MEMBRANE USHER PROTEIN"/>
    <property type="match status" value="1"/>
</dbReference>
<evidence type="ECO:0000256" key="3">
    <source>
        <dbReference type="ARBA" id="ARBA00022448"/>
    </source>
</evidence>
<gene>
    <name evidence="10" type="primary">fimD_1</name>
    <name evidence="10" type="ORF">NCTC8622_00278</name>
</gene>
<evidence type="ECO:0000259" key="9">
    <source>
        <dbReference type="Pfam" id="PF13954"/>
    </source>
</evidence>
<organism evidence="10 11">
    <name type="scientific">Escherichia coli</name>
    <dbReference type="NCBI Taxonomy" id="562"/>
    <lineage>
        <taxon>Bacteria</taxon>
        <taxon>Pseudomonadati</taxon>
        <taxon>Pseudomonadota</taxon>
        <taxon>Gammaproteobacteria</taxon>
        <taxon>Enterobacterales</taxon>
        <taxon>Enterobacteriaceae</taxon>
        <taxon>Escherichia</taxon>
    </lineage>
</organism>
<dbReference type="AlphaFoldDB" id="A0A376TXU6"/>
<evidence type="ECO:0000256" key="6">
    <source>
        <dbReference type="ARBA" id="ARBA00022729"/>
    </source>
</evidence>
<evidence type="ECO:0000256" key="7">
    <source>
        <dbReference type="ARBA" id="ARBA00023136"/>
    </source>
</evidence>
<feature type="domain" description="PapC N-terminal" evidence="9">
    <location>
        <begin position="44"/>
        <end position="161"/>
    </location>
</feature>
<keyword evidence="7" id="KW-0472">Membrane</keyword>
<evidence type="ECO:0000256" key="1">
    <source>
        <dbReference type="ARBA" id="ARBA00004571"/>
    </source>
</evidence>